<dbReference type="SUPFAM" id="SSF53335">
    <property type="entry name" value="S-adenosyl-L-methionine-dependent methyltransferases"/>
    <property type="match status" value="1"/>
</dbReference>
<dbReference type="Proteomes" id="UP000321424">
    <property type="component" value="Unassembled WGS sequence"/>
</dbReference>
<feature type="domain" description="Methyltransferase type 11" evidence="4">
    <location>
        <begin position="54"/>
        <end position="147"/>
    </location>
</feature>
<reference evidence="5 6" key="1">
    <citation type="submission" date="2019-07" db="EMBL/GenBank/DDBJ databases">
        <title>Whole genome shotgun sequence of Nocardia ninae NBRC 108245.</title>
        <authorList>
            <person name="Hosoyama A."/>
            <person name="Uohara A."/>
            <person name="Ohji S."/>
            <person name="Ichikawa N."/>
        </authorList>
    </citation>
    <scope>NUCLEOTIDE SEQUENCE [LARGE SCALE GENOMIC DNA]</scope>
    <source>
        <strain evidence="5 6">NBRC 108245</strain>
    </source>
</reference>
<dbReference type="Gene3D" id="3.40.50.150">
    <property type="entry name" value="Vaccinia Virus protein VP39"/>
    <property type="match status" value="1"/>
</dbReference>
<sequence>METSAPPDDSGRAAAYDPIAEAYAAENATSLLNEYYNRPAIRDLLGDVSGKHVLDAGCGSGPTLVDLIEGGATAVGIDGSKALIDIARDRVGSAAELYVADLADPLPFDDSTFDDVVCSLTLHYLEDWHSPLTEIRRVLKPGGRLILSVEHPLVMWFTALQAGTTTNYFATRPRHVTDMAGQDADLTFWDRSLSTMFKTFFDTGFRVTHLDEPGPAPEALERFPEFFEDKDDPRFLAFLFLALVPAA</sequence>
<dbReference type="RefSeq" id="WP_147131590.1">
    <property type="nucleotide sequence ID" value="NZ_BJXA01000019.1"/>
</dbReference>
<dbReference type="GO" id="GO:0008757">
    <property type="term" value="F:S-adenosylmethionine-dependent methyltransferase activity"/>
    <property type="evidence" value="ECO:0007669"/>
    <property type="project" value="InterPro"/>
</dbReference>
<keyword evidence="1 5" id="KW-0489">Methyltransferase</keyword>
<evidence type="ECO:0000256" key="2">
    <source>
        <dbReference type="ARBA" id="ARBA00022679"/>
    </source>
</evidence>
<dbReference type="CDD" id="cd02440">
    <property type="entry name" value="AdoMet_MTases"/>
    <property type="match status" value="1"/>
</dbReference>
<name>A0A511MDZ7_9NOCA</name>
<keyword evidence="2 5" id="KW-0808">Transferase</keyword>
<evidence type="ECO:0000313" key="5">
    <source>
        <dbReference type="EMBL" id="GEM38819.1"/>
    </source>
</evidence>
<dbReference type="PANTHER" id="PTHR43464:SF19">
    <property type="entry name" value="UBIQUINONE BIOSYNTHESIS O-METHYLTRANSFERASE, MITOCHONDRIAL"/>
    <property type="match status" value="1"/>
</dbReference>
<dbReference type="InterPro" id="IPR006141">
    <property type="entry name" value="Intein_N"/>
</dbReference>
<gene>
    <name evidence="5" type="ORF">NN4_33380</name>
</gene>
<dbReference type="EMBL" id="BJXA01000019">
    <property type="protein sequence ID" value="GEM38819.1"/>
    <property type="molecule type" value="Genomic_DNA"/>
</dbReference>
<dbReference type="PANTHER" id="PTHR43464">
    <property type="entry name" value="METHYLTRANSFERASE"/>
    <property type="match status" value="1"/>
</dbReference>
<evidence type="ECO:0000256" key="3">
    <source>
        <dbReference type="ARBA" id="ARBA00022691"/>
    </source>
</evidence>
<keyword evidence="3" id="KW-0949">S-adenosyl-L-methionine</keyword>
<accession>A0A511MDZ7</accession>
<proteinExistence type="predicted"/>
<dbReference type="PROSITE" id="PS50817">
    <property type="entry name" value="INTEIN_N_TER"/>
    <property type="match status" value="1"/>
</dbReference>
<dbReference type="AlphaFoldDB" id="A0A511MDZ7"/>
<dbReference type="OrthoDB" id="5566900at2"/>
<dbReference type="InterPro" id="IPR013216">
    <property type="entry name" value="Methyltransf_11"/>
</dbReference>
<evidence type="ECO:0000259" key="4">
    <source>
        <dbReference type="Pfam" id="PF08241"/>
    </source>
</evidence>
<dbReference type="GO" id="GO:0016539">
    <property type="term" value="P:intein-mediated protein splicing"/>
    <property type="evidence" value="ECO:0007669"/>
    <property type="project" value="InterPro"/>
</dbReference>
<organism evidence="5 6">
    <name type="scientific">Nocardia ninae NBRC 108245</name>
    <dbReference type="NCBI Taxonomy" id="1210091"/>
    <lineage>
        <taxon>Bacteria</taxon>
        <taxon>Bacillati</taxon>
        <taxon>Actinomycetota</taxon>
        <taxon>Actinomycetes</taxon>
        <taxon>Mycobacteriales</taxon>
        <taxon>Nocardiaceae</taxon>
        <taxon>Nocardia</taxon>
    </lineage>
</organism>
<dbReference type="InterPro" id="IPR029063">
    <property type="entry name" value="SAM-dependent_MTases_sf"/>
</dbReference>
<evidence type="ECO:0000313" key="6">
    <source>
        <dbReference type="Proteomes" id="UP000321424"/>
    </source>
</evidence>
<dbReference type="GO" id="GO:0032259">
    <property type="term" value="P:methylation"/>
    <property type="evidence" value="ECO:0007669"/>
    <property type="project" value="UniProtKB-KW"/>
</dbReference>
<comment type="caution">
    <text evidence="5">The sequence shown here is derived from an EMBL/GenBank/DDBJ whole genome shotgun (WGS) entry which is preliminary data.</text>
</comment>
<evidence type="ECO:0000256" key="1">
    <source>
        <dbReference type="ARBA" id="ARBA00022603"/>
    </source>
</evidence>
<dbReference type="Pfam" id="PF08241">
    <property type="entry name" value="Methyltransf_11"/>
    <property type="match status" value="1"/>
</dbReference>
<protein>
    <submittedName>
        <fullName evidence="5">Methyltransferase</fullName>
    </submittedName>
</protein>
<keyword evidence="6" id="KW-1185">Reference proteome</keyword>